<evidence type="ECO:0000313" key="7">
    <source>
        <dbReference type="EMBL" id="TDH37701.1"/>
    </source>
</evidence>
<dbReference type="Pfam" id="PF04542">
    <property type="entry name" value="Sigma70_r2"/>
    <property type="match status" value="1"/>
</dbReference>
<protein>
    <submittedName>
        <fullName evidence="7">Sigma-70 family RNA polymerase sigma factor</fullName>
    </submittedName>
</protein>
<dbReference type="Gene3D" id="1.10.1740.10">
    <property type="match status" value="1"/>
</dbReference>
<dbReference type="Proteomes" id="UP000295131">
    <property type="component" value="Unassembled WGS sequence"/>
</dbReference>
<reference evidence="7 8" key="1">
    <citation type="journal article" date="2013" name="Int. J. Syst. Evol. Microbiol.">
        <title>Hoeflea suaedae sp. nov., an endophytic bacterium isolated from the root of the halophyte Suaeda maritima.</title>
        <authorList>
            <person name="Chung E.J."/>
            <person name="Park J.A."/>
            <person name="Pramanik P."/>
            <person name="Bibi F."/>
            <person name="Jeon C.O."/>
            <person name="Chung Y.R."/>
        </authorList>
    </citation>
    <scope>NUCLEOTIDE SEQUENCE [LARGE SCALE GENOMIC DNA]</scope>
    <source>
        <strain evidence="7 8">YC6898</strain>
    </source>
</reference>
<dbReference type="InterPro" id="IPR014284">
    <property type="entry name" value="RNA_pol_sigma-70_dom"/>
</dbReference>
<feature type="domain" description="RNA polymerase sigma factor 70 region 4 type 2" evidence="6">
    <location>
        <begin position="126"/>
        <end position="178"/>
    </location>
</feature>
<comment type="similarity">
    <text evidence="1">Belongs to the sigma-70 factor family. ECF subfamily.</text>
</comment>
<evidence type="ECO:0000259" key="5">
    <source>
        <dbReference type="Pfam" id="PF04542"/>
    </source>
</evidence>
<proteinExistence type="inferred from homology"/>
<dbReference type="NCBIfam" id="TIGR02937">
    <property type="entry name" value="sigma70-ECF"/>
    <property type="match status" value="1"/>
</dbReference>
<dbReference type="PANTHER" id="PTHR43133:SF62">
    <property type="entry name" value="RNA POLYMERASE SIGMA FACTOR SIGZ"/>
    <property type="match status" value="1"/>
</dbReference>
<keyword evidence="8" id="KW-1185">Reference proteome</keyword>
<evidence type="ECO:0000259" key="6">
    <source>
        <dbReference type="Pfam" id="PF08281"/>
    </source>
</evidence>
<sequence>MTDRVERDFSHLALCVAKNRDQTAFAEIFDHFAPRLKAYLLRLGTPHLQAEELVQEVMMVLWHRTNLYDPCKSSLSTWLFRIARNRRIDAVRRAKSRSTADLDDPMILPEPIESAQNMLEARDRDRQVRAAMIDLPREQYDLLRMAFFLGKSHNEIAAETGLPLGTVKSRIRLAFTRMRSNLGQASVEDV</sequence>
<gene>
    <name evidence="7" type="ORF">E2A64_00710</name>
</gene>
<evidence type="ECO:0000256" key="3">
    <source>
        <dbReference type="ARBA" id="ARBA00023082"/>
    </source>
</evidence>
<dbReference type="Pfam" id="PF08281">
    <property type="entry name" value="Sigma70_r4_2"/>
    <property type="match status" value="1"/>
</dbReference>
<dbReference type="InterPro" id="IPR013324">
    <property type="entry name" value="RNA_pol_sigma_r3/r4-like"/>
</dbReference>
<keyword evidence="2" id="KW-0805">Transcription regulation</keyword>
<dbReference type="GO" id="GO:0016987">
    <property type="term" value="F:sigma factor activity"/>
    <property type="evidence" value="ECO:0007669"/>
    <property type="project" value="UniProtKB-KW"/>
</dbReference>
<dbReference type="PANTHER" id="PTHR43133">
    <property type="entry name" value="RNA POLYMERASE ECF-TYPE SIGMA FACTO"/>
    <property type="match status" value="1"/>
</dbReference>
<dbReference type="AlphaFoldDB" id="A0A4R5PME2"/>
<dbReference type="InterPro" id="IPR013325">
    <property type="entry name" value="RNA_pol_sigma_r2"/>
</dbReference>
<dbReference type="RefSeq" id="WP_133282539.1">
    <property type="nucleotide sequence ID" value="NZ_SMSI01000001.1"/>
</dbReference>
<name>A0A4R5PME2_9HYPH</name>
<dbReference type="SUPFAM" id="SSF88946">
    <property type="entry name" value="Sigma2 domain of RNA polymerase sigma factors"/>
    <property type="match status" value="1"/>
</dbReference>
<evidence type="ECO:0000256" key="2">
    <source>
        <dbReference type="ARBA" id="ARBA00023015"/>
    </source>
</evidence>
<dbReference type="GO" id="GO:0003677">
    <property type="term" value="F:DNA binding"/>
    <property type="evidence" value="ECO:0007669"/>
    <property type="project" value="InterPro"/>
</dbReference>
<dbReference type="SUPFAM" id="SSF88659">
    <property type="entry name" value="Sigma3 and sigma4 domains of RNA polymerase sigma factors"/>
    <property type="match status" value="1"/>
</dbReference>
<dbReference type="Gene3D" id="1.10.10.10">
    <property type="entry name" value="Winged helix-like DNA-binding domain superfamily/Winged helix DNA-binding domain"/>
    <property type="match status" value="1"/>
</dbReference>
<evidence type="ECO:0000256" key="4">
    <source>
        <dbReference type="ARBA" id="ARBA00023163"/>
    </source>
</evidence>
<accession>A0A4R5PME2</accession>
<dbReference type="InterPro" id="IPR036388">
    <property type="entry name" value="WH-like_DNA-bd_sf"/>
</dbReference>
<dbReference type="GO" id="GO:0006352">
    <property type="term" value="P:DNA-templated transcription initiation"/>
    <property type="evidence" value="ECO:0007669"/>
    <property type="project" value="InterPro"/>
</dbReference>
<evidence type="ECO:0000313" key="8">
    <source>
        <dbReference type="Proteomes" id="UP000295131"/>
    </source>
</evidence>
<feature type="domain" description="RNA polymerase sigma-70 region 2" evidence="5">
    <location>
        <begin position="29"/>
        <end position="96"/>
    </location>
</feature>
<comment type="caution">
    <text evidence="7">The sequence shown here is derived from an EMBL/GenBank/DDBJ whole genome shotgun (WGS) entry which is preliminary data.</text>
</comment>
<organism evidence="7 8">
    <name type="scientific">Pseudohoeflea suaedae</name>
    <dbReference type="NCBI Taxonomy" id="877384"/>
    <lineage>
        <taxon>Bacteria</taxon>
        <taxon>Pseudomonadati</taxon>
        <taxon>Pseudomonadota</taxon>
        <taxon>Alphaproteobacteria</taxon>
        <taxon>Hyphomicrobiales</taxon>
        <taxon>Rhizobiaceae</taxon>
        <taxon>Pseudohoeflea</taxon>
    </lineage>
</organism>
<dbReference type="OrthoDB" id="9784272at2"/>
<dbReference type="CDD" id="cd06171">
    <property type="entry name" value="Sigma70_r4"/>
    <property type="match status" value="1"/>
</dbReference>
<dbReference type="InterPro" id="IPR013249">
    <property type="entry name" value="RNA_pol_sigma70_r4_t2"/>
</dbReference>
<dbReference type="InterPro" id="IPR007627">
    <property type="entry name" value="RNA_pol_sigma70_r2"/>
</dbReference>
<keyword evidence="3" id="KW-0731">Sigma factor</keyword>
<evidence type="ECO:0000256" key="1">
    <source>
        <dbReference type="ARBA" id="ARBA00010641"/>
    </source>
</evidence>
<dbReference type="EMBL" id="SMSI01000001">
    <property type="protein sequence ID" value="TDH37701.1"/>
    <property type="molecule type" value="Genomic_DNA"/>
</dbReference>
<dbReference type="InterPro" id="IPR039425">
    <property type="entry name" value="RNA_pol_sigma-70-like"/>
</dbReference>
<keyword evidence="4" id="KW-0804">Transcription</keyword>